<protein>
    <recommendedName>
        <fullName evidence="4">Thioredoxin domain-containing protein</fullName>
    </recommendedName>
</protein>
<evidence type="ECO:0000313" key="6">
    <source>
        <dbReference type="Proteomes" id="UP001295794"/>
    </source>
</evidence>
<evidence type="ECO:0000256" key="2">
    <source>
        <dbReference type="ARBA" id="ARBA00022729"/>
    </source>
</evidence>
<proteinExistence type="inferred from homology"/>
<dbReference type="PRINTS" id="PR00421">
    <property type="entry name" value="THIOREDOXIN"/>
</dbReference>
<keyword evidence="2" id="KW-0732">Signal</keyword>
<dbReference type="PANTHER" id="PTHR45672:SF3">
    <property type="entry name" value="THIOREDOXIN DOMAIN-CONTAINING PROTEIN 5"/>
    <property type="match status" value="1"/>
</dbReference>
<keyword evidence="3" id="KW-0472">Membrane</keyword>
<feature type="domain" description="Thioredoxin" evidence="4">
    <location>
        <begin position="36"/>
        <end position="156"/>
    </location>
</feature>
<dbReference type="GO" id="GO:0005783">
    <property type="term" value="C:endoplasmic reticulum"/>
    <property type="evidence" value="ECO:0007669"/>
    <property type="project" value="TreeGrafter"/>
</dbReference>
<gene>
    <name evidence="5" type="ORF">MYCIT1_LOCUS19024</name>
</gene>
<dbReference type="CDD" id="cd02961">
    <property type="entry name" value="PDI_a_family"/>
    <property type="match status" value="1"/>
</dbReference>
<dbReference type="PROSITE" id="PS51352">
    <property type="entry name" value="THIOREDOXIN_2"/>
    <property type="match status" value="2"/>
</dbReference>
<dbReference type="InterPro" id="IPR013766">
    <property type="entry name" value="Thioredoxin_domain"/>
</dbReference>
<dbReference type="AlphaFoldDB" id="A0AAD2HCB9"/>
<keyword evidence="3" id="KW-1133">Transmembrane helix</keyword>
<comment type="similarity">
    <text evidence="1">Belongs to the protein disulfide isomerase family.</text>
</comment>
<organism evidence="5 6">
    <name type="scientific">Mycena citricolor</name>
    <dbReference type="NCBI Taxonomy" id="2018698"/>
    <lineage>
        <taxon>Eukaryota</taxon>
        <taxon>Fungi</taxon>
        <taxon>Dikarya</taxon>
        <taxon>Basidiomycota</taxon>
        <taxon>Agaricomycotina</taxon>
        <taxon>Agaricomycetes</taxon>
        <taxon>Agaricomycetidae</taxon>
        <taxon>Agaricales</taxon>
        <taxon>Marasmiineae</taxon>
        <taxon>Mycenaceae</taxon>
        <taxon>Mycena</taxon>
    </lineage>
</organism>
<comment type="caution">
    <text evidence="5">The sequence shown here is derived from an EMBL/GenBank/DDBJ whole genome shotgun (WGS) entry which is preliminary data.</text>
</comment>
<evidence type="ECO:0000259" key="4">
    <source>
        <dbReference type="PROSITE" id="PS51352"/>
    </source>
</evidence>
<dbReference type="Gene3D" id="3.40.30.10">
    <property type="entry name" value="Glutaredoxin"/>
    <property type="match status" value="3"/>
</dbReference>
<dbReference type="SUPFAM" id="SSF52833">
    <property type="entry name" value="Thioredoxin-like"/>
    <property type="match status" value="2"/>
</dbReference>
<dbReference type="InterPro" id="IPR036249">
    <property type="entry name" value="Thioredoxin-like_sf"/>
</dbReference>
<dbReference type="GO" id="GO:0006457">
    <property type="term" value="P:protein folding"/>
    <property type="evidence" value="ECO:0007669"/>
    <property type="project" value="TreeGrafter"/>
</dbReference>
<evidence type="ECO:0000256" key="3">
    <source>
        <dbReference type="SAM" id="Phobius"/>
    </source>
</evidence>
<dbReference type="InterPro" id="IPR017937">
    <property type="entry name" value="Thioredoxin_CS"/>
</dbReference>
<dbReference type="Pfam" id="PF00085">
    <property type="entry name" value="Thioredoxin"/>
    <property type="match status" value="2"/>
</dbReference>
<name>A0AAD2HCB9_9AGAR</name>
<evidence type="ECO:0000256" key="1">
    <source>
        <dbReference type="ARBA" id="ARBA00006347"/>
    </source>
</evidence>
<reference evidence="5" key="1">
    <citation type="submission" date="2023-11" db="EMBL/GenBank/DDBJ databases">
        <authorList>
            <person name="De Vega J J."/>
            <person name="De Vega J J."/>
        </authorList>
    </citation>
    <scope>NUCLEOTIDE SEQUENCE</scope>
</reference>
<dbReference type="PROSITE" id="PS00194">
    <property type="entry name" value="THIOREDOXIN_1"/>
    <property type="match status" value="1"/>
</dbReference>
<dbReference type="EMBL" id="CAVNYO010000190">
    <property type="protein sequence ID" value="CAK5272977.1"/>
    <property type="molecule type" value="Genomic_DNA"/>
</dbReference>
<dbReference type="Proteomes" id="UP001295794">
    <property type="component" value="Unassembled WGS sequence"/>
</dbReference>
<feature type="domain" description="Thioredoxin" evidence="4">
    <location>
        <begin position="157"/>
        <end position="294"/>
    </location>
</feature>
<dbReference type="GO" id="GO:0003756">
    <property type="term" value="F:protein disulfide isomerase activity"/>
    <property type="evidence" value="ECO:0007669"/>
    <property type="project" value="TreeGrafter"/>
</dbReference>
<dbReference type="PANTHER" id="PTHR45672">
    <property type="entry name" value="PROTEIN DISULFIDE-ISOMERASE C17H9.14C-RELATED"/>
    <property type="match status" value="1"/>
</dbReference>
<dbReference type="InterPro" id="IPR051063">
    <property type="entry name" value="PDI"/>
</dbReference>
<evidence type="ECO:0000313" key="5">
    <source>
        <dbReference type="EMBL" id="CAK5272977.1"/>
    </source>
</evidence>
<sequence>MEEAVSCRRVADLYLLTSAMLGPALRAMRGLPISLLLILFALACAALPVQTAQLKPPLTPDNFHSTIAKGVWFIEHFSPYCGHCRAFAPTWERLVEYSESSKGVSLAQVDCSVHGDLCNDNGVKGYPQMNLYKDGEFVERFKGNRDYDILTAFIDKAKPSAPEPIAAAESVAAAAAVSSPSPEPLLNPNGEVRVLNPDNFHAVLEEGPTFVKFYAPWCGHCKKLAPIWKQLAKISKGKMNIAEVDCEAHDKFCKTQDIPGFPTLMFYPPTGVKSEYTMGRKLEQLKAFVDKASSSATQAIQPEELEAKVLENPATYLLLYSENDTRVIKTVTKYAAPLLGSPIIFTSSSPTLWKRFSVPESAPWAIVALKDRDPHSVAAMYLGNASPKNDLSDWLLANRLPTSMELVQDTFQSIMNAPHKPLVVIAAVTSKTESKVIERLRDIGLKWRVRTGGTGMYGGRSVVFTWMDIEKWEKWMKSMYGLQKSASDEAEDAGIVITDHQILKYYNRDQSGALIKLASPSIFSALEGAVSGSISPNNSENFMERVARFLNGKMTGIEGYVIHHPIYSLGFAVVSVFLVYLALRRFLADDYVDRDHAYGKSGRLD</sequence>
<keyword evidence="3" id="KW-0812">Transmembrane</keyword>
<feature type="transmembrane region" description="Helical" evidence="3">
    <location>
        <begin position="566"/>
        <end position="583"/>
    </location>
</feature>
<accession>A0AAD2HCB9</accession>
<keyword evidence="6" id="KW-1185">Reference proteome</keyword>